<dbReference type="PANTHER" id="PTHR33570:SF10">
    <property type="entry name" value="GAMMA-CARBOXYMUCONOLACTONE DECARBOXYLASE"/>
    <property type="match status" value="1"/>
</dbReference>
<dbReference type="RefSeq" id="WP_069516722.1">
    <property type="nucleotide sequence ID" value="NZ_FOFP01000001.1"/>
</dbReference>
<evidence type="ECO:0000256" key="1">
    <source>
        <dbReference type="SAM" id="SignalP"/>
    </source>
</evidence>
<feature type="chain" id="PRO_5045070079" evidence="1">
    <location>
        <begin position="25"/>
        <end position="147"/>
    </location>
</feature>
<dbReference type="PROSITE" id="PS51257">
    <property type="entry name" value="PROKAR_LIPOPROTEIN"/>
    <property type="match status" value="1"/>
</dbReference>
<accession>A0ABY1B267</accession>
<dbReference type="SUPFAM" id="SSF69118">
    <property type="entry name" value="AhpD-like"/>
    <property type="match status" value="1"/>
</dbReference>
<gene>
    <name evidence="3" type="ORF">SAMN05216600_101461</name>
</gene>
<dbReference type="Proteomes" id="UP000198512">
    <property type="component" value="Unassembled WGS sequence"/>
</dbReference>
<evidence type="ECO:0000313" key="3">
    <source>
        <dbReference type="EMBL" id="SEP73607.1"/>
    </source>
</evidence>
<organism evidence="3 4">
    <name type="scientific">Pseudomonas cuatrocienegasensis</name>
    <dbReference type="NCBI Taxonomy" id="543360"/>
    <lineage>
        <taxon>Bacteria</taxon>
        <taxon>Pseudomonadati</taxon>
        <taxon>Pseudomonadota</taxon>
        <taxon>Gammaproteobacteria</taxon>
        <taxon>Pseudomonadales</taxon>
        <taxon>Pseudomonadaceae</taxon>
        <taxon>Pseudomonas</taxon>
    </lineage>
</organism>
<name>A0ABY1B267_9PSED</name>
<dbReference type="Gene3D" id="1.20.1290.10">
    <property type="entry name" value="AhpD-like"/>
    <property type="match status" value="1"/>
</dbReference>
<keyword evidence="1" id="KW-0732">Signal</keyword>
<evidence type="ECO:0000259" key="2">
    <source>
        <dbReference type="Pfam" id="PF02627"/>
    </source>
</evidence>
<dbReference type="InterPro" id="IPR003779">
    <property type="entry name" value="CMD-like"/>
</dbReference>
<dbReference type="InterPro" id="IPR052512">
    <property type="entry name" value="4CMD/NDH-1_regulator"/>
</dbReference>
<sequence>MNSKWLLTPLVLVFLATACLDARATEDSRRSKGEAVIAELSGGAGQPVLQALHKDFPFLASATTDYALGEVWGRSELDARTRQLATVAVFAAQGNLPQMKIHAGYALRAGVLPAELKEMIYLTTVTAGFPRALDAAQALREVLAAQP</sequence>
<dbReference type="PANTHER" id="PTHR33570">
    <property type="entry name" value="4-CARBOXYMUCONOLACTONE DECARBOXYLASE FAMILY PROTEIN"/>
    <property type="match status" value="1"/>
</dbReference>
<dbReference type="EMBL" id="FOFP01000001">
    <property type="protein sequence ID" value="SEP73607.1"/>
    <property type="molecule type" value="Genomic_DNA"/>
</dbReference>
<protein>
    <submittedName>
        <fullName evidence="3">4-carboxymuconolactone decarboxylase</fullName>
    </submittedName>
</protein>
<keyword evidence="4" id="KW-1185">Reference proteome</keyword>
<evidence type="ECO:0000313" key="4">
    <source>
        <dbReference type="Proteomes" id="UP000198512"/>
    </source>
</evidence>
<comment type="caution">
    <text evidence="3">The sequence shown here is derived from an EMBL/GenBank/DDBJ whole genome shotgun (WGS) entry which is preliminary data.</text>
</comment>
<reference evidence="3 4" key="1">
    <citation type="submission" date="2016-10" db="EMBL/GenBank/DDBJ databases">
        <authorList>
            <person name="Varghese N."/>
            <person name="Submissions S."/>
        </authorList>
    </citation>
    <scope>NUCLEOTIDE SEQUENCE [LARGE SCALE GENOMIC DNA]</scope>
    <source>
        <strain evidence="3 4">CIP 109853</strain>
    </source>
</reference>
<feature type="signal peptide" evidence="1">
    <location>
        <begin position="1"/>
        <end position="24"/>
    </location>
</feature>
<dbReference type="Pfam" id="PF02627">
    <property type="entry name" value="CMD"/>
    <property type="match status" value="1"/>
</dbReference>
<proteinExistence type="predicted"/>
<feature type="domain" description="Carboxymuconolactone decarboxylase-like" evidence="2">
    <location>
        <begin position="59"/>
        <end position="141"/>
    </location>
</feature>
<dbReference type="InterPro" id="IPR029032">
    <property type="entry name" value="AhpD-like"/>
</dbReference>